<dbReference type="InterPro" id="IPR036404">
    <property type="entry name" value="Jacalin-like_lectin_dom_sf"/>
</dbReference>
<proteinExistence type="inferred from homology"/>
<dbReference type="PANTHER" id="PTHR47293:SF70">
    <property type="entry name" value="JACALIN-RELATED LECTIN 24-RELATED"/>
    <property type="match status" value="1"/>
</dbReference>
<dbReference type="EMBL" id="OU466860">
    <property type="protein sequence ID" value="CAH2058137.1"/>
    <property type="molecule type" value="Genomic_DNA"/>
</dbReference>
<dbReference type="AlphaFoldDB" id="A0AAU9S467"/>
<name>A0AAU9S467_THLAR</name>
<dbReference type="PROSITE" id="PS51752">
    <property type="entry name" value="JACALIN_LECTIN"/>
    <property type="match status" value="2"/>
</dbReference>
<feature type="domain" description="Jacalin-type lectin" evidence="3">
    <location>
        <begin position="163"/>
        <end position="314"/>
    </location>
</feature>
<evidence type="ECO:0000313" key="5">
    <source>
        <dbReference type="Proteomes" id="UP000836841"/>
    </source>
</evidence>
<dbReference type="SUPFAM" id="SSF51101">
    <property type="entry name" value="Mannose-binding lectins"/>
    <property type="match status" value="2"/>
</dbReference>
<keyword evidence="2" id="KW-0430">Lectin</keyword>
<comment type="similarity">
    <text evidence="1">Belongs to the jacalin lectin family.</text>
</comment>
<dbReference type="SMART" id="SM00915">
    <property type="entry name" value="Jacalin"/>
    <property type="match status" value="2"/>
</dbReference>
<dbReference type="GO" id="GO:0030246">
    <property type="term" value="F:carbohydrate binding"/>
    <property type="evidence" value="ECO:0007669"/>
    <property type="project" value="UniProtKB-KW"/>
</dbReference>
<dbReference type="Proteomes" id="UP000836841">
    <property type="component" value="Chromosome 4"/>
</dbReference>
<feature type="domain" description="Jacalin-type lectin" evidence="3">
    <location>
        <begin position="10"/>
        <end position="161"/>
    </location>
</feature>
<gene>
    <name evidence="4" type="ORF">TAV2_LOCUS13747</name>
</gene>
<dbReference type="Pfam" id="PF01419">
    <property type="entry name" value="Jacalin"/>
    <property type="match status" value="2"/>
</dbReference>
<dbReference type="PANTHER" id="PTHR47293">
    <property type="entry name" value="JACALIN-RELATED LECTIN 3"/>
    <property type="match status" value="1"/>
</dbReference>
<evidence type="ECO:0000256" key="1">
    <source>
        <dbReference type="ARBA" id="ARBA00006568"/>
    </source>
</evidence>
<dbReference type="InterPro" id="IPR001229">
    <property type="entry name" value="Jacalin-like_lectin_dom"/>
</dbReference>
<accession>A0AAU9S467</accession>
<protein>
    <recommendedName>
        <fullName evidence="3">Jacalin-type lectin domain-containing protein</fullName>
    </recommendedName>
</protein>
<reference evidence="4 5" key="1">
    <citation type="submission" date="2022-03" db="EMBL/GenBank/DDBJ databases">
        <authorList>
            <person name="Nunn A."/>
            <person name="Chopra R."/>
            <person name="Nunn A."/>
            <person name="Contreras Garrido A."/>
        </authorList>
    </citation>
    <scope>NUCLEOTIDE SEQUENCE [LARGE SCALE GENOMIC DNA]</scope>
</reference>
<sequence length="327" mass="36697">MARFILDKMEMKLGPLGDYSCGEKWQEYSSSPISHIFVTYHSRGVTSIQFGYVENGALVLSTKYGSIYDDDSIRIVRLNHESEFVTGISGEEWGADITSLTIHTNERKHLAYHGGKFDSPKMRRPETTEYHSGIHDRREFGGFFGSSDCYKLRSVAVSHFMEMIRAGPIGDTESKTHTHWDEKGKAMVSHIFVSFDSYIKSIQFGYSEKGAIVMSEKYGGSSEGHNLRVVKLKHNEFVTWLSGVLNLNDRINSLTFYTNLGKHGPICEPAVNKYLTSFEKEIVDLGICDRREFGGFFGSCDGSRLTSIGIYVSPIPSSSTAAKRENV</sequence>
<dbReference type="Gene3D" id="2.100.10.30">
    <property type="entry name" value="Jacalin-like lectin domain"/>
    <property type="match status" value="2"/>
</dbReference>
<keyword evidence="5" id="KW-1185">Reference proteome</keyword>
<evidence type="ECO:0000313" key="4">
    <source>
        <dbReference type="EMBL" id="CAH2058137.1"/>
    </source>
</evidence>
<organism evidence="4 5">
    <name type="scientific">Thlaspi arvense</name>
    <name type="common">Field penny-cress</name>
    <dbReference type="NCBI Taxonomy" id="13288"/>
    <lineage>
        <taxon>Eukaryota</taxon>
        <taxon>Viridiplantae</taxon>
        <taxon>Streptophyta</taxon>
        <taxon>Embryophyta</taxon>
        <taxon>Tracheophyta</taxon>
        <taxon>Spermatophyta</taxon>
        <taxon>Magnoliopsida</taxon>
        <taxon>eudicotyledons</taxon>
        <taxon>Gunneridae</taxon>
        <taxon>Pentapetalae</taxon>
        <taxon>rosids</taxon>
        <taxon>malvids</taxon>
        <taxon>Brassicales</taxon>
        <taxon>Brassicaceae</taxon>
        <taxon>Thlaspideae</taxon>
        <taxon>Thlaspi</taxon>
    </lineage>
</organism>
<evidence type="ECO:0000259" key="3">
    <source>
        <dbReference type="PROSITE" id="PS51752"/>
    </source>
</evidence>
<evidence type="ECO:0000256" key="2">
    <source>
        <dbReference type="ARBA" id="ARBA00022734"/>
    </source>
</evidence>